<gene>
    <name evidence="2" type="ORF">Sfulv_00660</name>
</gene>
<reference evidence="2 3" key="1">
    <citation type="submission" date="2020-05" db="EMBL/GenBank/DDBJ databases">
        <title>Whole genome shotgun sequence of Streptomyces fulvorobeus NBRC 15897.</title>
        <authorList>
            <person name="Komaki H."/>
            <person name="Tamura T."/>
        </authorList>
    </citation>
    <scope>NUCLEOTIDE SEQUENCE [LARGE SCALE GENOMIC DNA]</scope>
    <source>
        <strain evidence="2 3">NBRC 15897</strain>
    </source>
</reference>
<accession>A0A7J0BYE8</accession>
<protein>
    <submittedName>
        <fullName evidence="2">Uncharacterized protein</fullName>
    </submittedName>
</protein>
<organism evidence="2 3">
    <name type="scientific">Streptomyces fulvorobeus</name>
    <dbReference type="NCBI Taxonomy" id="284028"/>
    <lineage>
        <taxon>Bacteria</taxon>
        <taxon>Bacillati</taxon>
        <taxon>Actinomycetota</taxon>
        <taxon>Actinomycetes</taxon>
        <taxon>Kitasatosporales</taxon>
        <taxon>Streptomycetaceae</taxon>
        <taxon>Streptomyces</taxon>
    </lineage>
</organism>
<sequence length="65" mass="6715">MSGGGEAAAVTDVDEDAGRGPDPDAELSAGAGVADVRSKRKVSAVPLFLRPTRLIRRGVDLLPRT</sequence>
<feature type="region of interest" description="Disordered" evidence="1">
    <location>
        <begin position="1"/>
        <end position="33"/>
    </location>
</feature>
<evidence type="ECO:0000256" key="1">
    <source>
        <dbReference type="SAM" id="MobiDB-lite"/>
    </source>
</evidence>
<dbReference type="AlphaFoldDB" id="A0A7J0BYE8"/>
<comment type="caution">
    <text evidence="2">The sequence shown here is derived from an EMBL/GenBank/DDBJ whole genome shotgun (WGS) entry which is preliminary data.</text>
</comment>
<evidence type="ECO:0000313" key="3">
    <source>
        <dbReference type="Proteomes" id="UP000498980"/>
    </source>
</evidence>
<proteinExistence type="predicted"/>
<dbReference type="EMBL" id="BLWC01000001">
    <property type="protein sequence ID" value="GFM95255.1"/>
    <property type="molecule type" value="Genomic_DNA"/>
</dbReference>
<name>A0A7J0BYE8_9ACTN</name>
<keyword evidence="3" id="KW-1185">Reference proteome</keyword>
<dbReference type="Proteomes" id="UP000498980">
    <property type="component" value="Unassembled WGS sequence"/>
</dbReference>
<evidence type="ECO:0000313" key="2">
    <source>
        <dbReference type="EMBL" id="GFM95255.1"/>
    </source>
</evidence>